<dbReference type="HOGENOM" id="CLU_173809_0_1_10"/>
<accession>E4T4R3</accession>
<keyword evidence="1" id="KW-0732">Signal</keyword>
<evidence type="ECO:0000256" key="1">
    <source>
        <dbReference type="SAM" id="SignalP"/>
    </source>
</evidence>
<dbReference type="KEGG" id="ppn:Palpr_1562"/>
<name>E4T4R3_PALPW</name>
<reference evidence="2 3" key="2">
    <citation type="journal article" date="2011" name="Stand. Genomic Sci.">
        <title>Complete genome sequence of Paludibacter propionicigenes type strain (WB4).</title>
        <authorList>
            <person name="Gronow S."/>
            <person name="Munk C."/>
            <person name="Lapidus A."/>
            <person name="Nolan M."/>
            <person name="Lucas S."/>
            <person name="Hammon N."/>
            <person name="Deshpande S."/>
            <person name="Cheng J.F."/>
            <person name="Tapia R."/>
            <person name="Han C."/>
            <person name="Goodwin L."/>
            <person name="Pitluck S."/>
            <person name="Liolios K."/>
            <person name="Ivanova N."/>
            <person name="Mavromatis K."/>
            <person name="Mikhailova N."/>
            <person name="Pati A."/>
            <person name="Chen A."/>
            <person name="Palaniappan K."/>
            <person name="Land M."/>
            <person name="Hauser L."/>
            <person name="Chang Y.J."/>
            <person name="Jeffries C.D."/>
            <person name="Brambilla E."/>
            <person name="Rohde M."/>
            <person name="Goker M."/>
            <person name="Detter J.C."/>
            <person name="Woyke T."/>
            <person name="Bristow J."/>
            <person name="Eisen J.A."/>
            <person name="Markowitz V."/>
            <person name="Hugenholtz P."/>
            <person name="Kyrpides N.C."/>
            <person name="Klenk H.P."/>
        </authorList>
    </citation>
    <scope>NUCLEOTIDE SEQUENCE [LARGE SCALE GENOMIC DNA]</scope>
    <source>
        <strain evidence="3">DSM 17365 / JCM 13257 / WB4</strain>
    </source>
</reference>
<feature type="chain" id="PRO_5003189103" description="NVEALA family protein" evidence="1">
    <location>
        <begin position="21"/>
        <end position="82"/>
    </location>
</feature>
<organism evidence="2 3">
    <name type="scientific">Paludibacter propionicigenes (strain DSM 17365 / JCM 13257 / WB4)</name>
    <dbReference type="NCBI Taxonomy" id="694427"/>
    <lineage>
        <taxon>Bacteria</taxon>
        <taxon>Pseudomonadati</taxon>
        <taxon>Bacteroidota</taxon>
        <taxon>Bacteroidia</taxon>
        <taxon>Bacteroidales</taxon>
        <taxon>Paludibacteraceae</taxon>
        <taxon>Paludibacter</taxon>
    </lineage>
</organism>
<protein>
    <recommendedName>
        <fullName evidence="4">NVEALA family protein</fullName>
    </recommendedName>
</protein>
<evidence type="ECO:0000313" key="2">
    <source>
        <dbReference type="EMBL" id="ADQ79707.1"/>
    </source>
</evidence>
<dbReference type="RefSeq" id="WP_013445076.1">
    <property type="nucleotide sequence ID" value="NC_014734.1"/>
</dbReference>
<dbReference type="Proteomes" id="UP000008718">
    <property type="component" value="Chromosome"/>
</dbReference>
<evidence type="ECO:0000313" key="3">
    <source>
        <dbReference type="Proteomes" id="UP000008718"/>
    </source>
</evidence>
<proteinExistence type="predicted"/>
<feature type="signal peptide" evidence="1">
    <location>
        <begin position="1"/>
        <end position="20"/>
    </location>
</feature>
<dbReference type="EMBL" id="CP002345">
    <property type="protein sequence ID" value="ADQ79707.1"/>
    <property type="molecule type" value="Genomic_DNA"/>
</dbReference>
<dbReference type="InterPro" id="IPR025905">
    <property type="entry name" value="NVEALA"/>
</dbReference>
<dbReference type="AlphaFoldDB" id="E4T4R3"/>
<gene>
    <name evidence="2" type="ordered locus">Palpr_1562</name>
</gene>
<reference key="1">
    <citation type="submission" date="2010-11" db="EMBL/GenBank/DDBJ databases">
        <title>The complete genome of Paludibacter propionicigenes DSM 17365.</title>
        <authorList>
            <consortium name="US DOE Joint Genome Institute (JGI-PGF)"/>
            <person name="Lucas S."/>
            <person name="Copeland A."/>
            <person name="Lapidus A."/>
            <person name="Bruce D."/>
            <person name="Goodwin L."/>
            <person name="Pitluck S."/>
            <person name="Kyrpides N."/>
            <person name="Mavromatis K."/>
            <person name="Ivanova N."/>
            <person name="Munk A.C."/>
            <person name="Brettin T."/>
            <person name="Detter J.C."/>
            <person name="Han C."/>
            <person name="Tapia R."/>
            <person name="Land M."/>
            <person name="Hauser L."/>
            <person name="Markowitz V."/>
            <person name="Cheng J.-F."/>
            <person name="Hugenholtz P."/>
            <person name="Woyke T."/>
            <person name="Wu D."/>
            <person name="Gronow S."/>
            <person name="Wellnitz S."/>
            <person name="Brambilla E."/>
            <person name="Klenk H.-P."/>
            <person name="Eisen J.A."/>
        </authorList>
    </citation>
    <scope>NUCLEOTIDE SEQUENCE</scope>
    <source>
        <strain>WB4</strain>
    </source>
</reference>
<dbReference type="STRING" id="694427.Palpr_1562"/>
<keyword evidence="3" id="KW-1185">Reference proteome</keyword>
<sequence length="82" mass="8799">MKKNFFGALLVVAIAVGAMMNVNLNKTSNKGNLALAEVEALADGERGCNSVGWWNDNGNCVSNGTLYFCAEPLLLLPDDCKY</sequence>
<dbReference type="Pfam" id="PF14055">
    <property type="entry name" value="NVEALA"/>
    <property type="match status" value="1"/>
</dbReference>
<evidence type="ECO:0008006" key="4">
    <source>
        <dbReference type="Google" id="ProtNLM"/>
    </source>
</evidence>